<reference evidence="1 2" key="1">
    <citation type="submission" date="2014-12" db="EMBL/GenBank/DDBJ databases">
        <title>Isolation of bacteria from lake water.</title>
        <authorList>
            <person name="Sheng K.-Y."/>
            <person name="Chin P.-S."/>
            <person name="Chan K.-G."/>
            <person name="Tan G.S."/>
        </authorList>
    </citation>
    <scope>NUCLEOTIDE SEQUENCE [LARGE SCALE GENOMIC DNA]</scope>
    <source>
        <strain evidence="1 2">KY4</strain>
    </source>
</reference>
<accession>A0A0D7K9X4</accession>
<sequence length="89" mass="9651">MREDRHACAVLALLSDVPVSTVHEATASRRLHTWGFLDGVDADGEMPSLLSGWLSATDKFADWIEQSYASTTDLVIALCEAQVSLSASR</sequence>
<proteinExistence type="predicted"/>
<name>A0A0D7K9X4_9BURK</name>
<keyword evidence="2" id="KW-1185">Reference proteome</keyword>
<protein>
    <submittedName>
        <fullName evidence="1">Uncharacterized protein</fullName>
    </submittedName>
</protein>
<dbReference type="AlphaFoldDB" id="A0A0D7K9X4"/>
<comment type="caution">
    <text evidence="1">The sequence shown here is derived from an EMBL/GenBank/DDBJ whole genome shotgun (WGS) entry which is preliminary data.</text>
</comment>
<organism evidence="1 2">
    <name type="scientific">Acidovorax temperans</name>
    <dbReference type="NCBI Taxonomy" id="80878"/>
    <lineage>
        <taxon>Bacteria</taxon>
        <taxon>Pseudomonadati</taxon>
        <taxon>Pseudomonadota</taxon>
        <taxon>Betaproteobacteria</taxon>
        <taxon>Burkholderiales</taxon>
        <taxon>Comamonadaceae</taxon>
        <taxon>Acidovorax</taxon>
    </lineage>
</organism>
<evidence type="ECO:0000313" key="2">
    <source>
        <dbReference type="Proteomes" id="UP000032566"/>
    </source>
</evidence>
<evidence type="ECO:0000313" key="1">
    <source>
        <dbReference type="EMBL" id="KJA11115.1"/>
    </source>
</evidence>
<dbReference type="PATRIC" id="fig|80878.5.peg.1000"/>
<dbReference type="EMBL" id="JXYQ01000020">
    <property type="protein sequence ID" value="KJA11115.1"/>
    <property type="molecule type" value="Genomic_DNA"/>
</dbReference>
<dbReference type="Proteomes" id="UP000032566">
    <property type="component" value="Unassembled WGS sequence"/>
</dbReference>
<gene>
    <name evidence="1" type="ORF">RP29_07470</name>
</gene>